<dbReference type="BioCyc" id="PHAL326442:PSHA_RS07225-MONOMER"/>
<keyword evidence="3" id="KW-1185">Reference proteome</keyword>
<dbReference type="eggNOG" id="ENOG5032TI0">
    <property type="taxonomic scope" value="Bacteria"/>
</dbReference>
<sequence>MSEILLWVNLVVLLLIGLGINIYIPSYLKEKAKNLAQKEDVKEITDTVEEIRKTHKSEIELFKGQIQSNLEALERKREVYNDFIKSLGIFIGGRTNDEQKQIFLDCYAALWLWAPDEVISVVNSFVDLQIKAASGQVSDQVILKNSYAACVIALRNDCGVTTKLQSSDYRYVFFGI</sequence>
<dbReference type="AlphaFoldDB" id="Q3IGE3"/>
<dbReference type="HOGENOM" id="CLU_1495607_0_0_6"/>
<evidence type="ECO:0000313" key="2">
    <source>
        <dbReference type="EMBL" id="CAI86542.1"/>
    </source>
</evidence>
<reference evidence="2 3" key="1">
    <citation type="journal article" date="2005" name="Genome Res.">
        <title>Coping with cold: the genome of the versatile marine Antarctica bacterium Pseudoalteromonas haloplanktis TAC125.</title>
        <authorList>
            <person name="Medigue C."/>
            <person name="Krin E."/>
            <person name="Pascal G."/>
            <person name="Barbe V."/>
            <person name="Bernsel A."/>
            <person name="Bertin P."/>
            <person name="Cheung F."/>
            <person name="Cruveiller S."/>
            <person name="Damico S."/>
            <person name="Duilio A."/>
            <person name="Fang G."/>
            <person name="Feller G."/>
            <person name="Mangenot S."/>
            <person name="Marino G."/>
            <person name="Nilsson J."/>
            <person name="Parilli E."/>
            <person name="Rocha E."/>
            <person name="Rouy Z."/>
            <person name="Sekowska A."/>
            <person name="Tutino M.L."/>
            <person name="Vallenet D."/>
            <person name="von Heijne G."/>
            <person name="Danchin A."/>
        </authorList>
    </citation>
    <scope>NUCLEOTIDE SEQUENCE [LARGE SCALE GENOMIC DNA]</scope>
    <source>
        <strain evidence="3">TAC 125</strain>
    </source>
</reference>
<protein>
    <submittedName>
        <fullName evidence="2">Orphan protein</fullName>
    </submittedName>
</protein>
<evidence type="ECO:0000256" key="1">
    <source>
        <dbReference type="SAM" id="Phobius"/>
    </source>
</evidence>
<dbReference type="KEGG" id="pha:PSHAa1467"/>
<dbReference type="Proteomes" id="UP000006843">
    <property type="component" value="Chromosome I"/>
</dbReference>
<feature type="transmembrane region" description="Helical" evidence="1">
    <location>
        <begin position="6"/>
        <end position="24"/>
    </location>
</feature>
<proteinExistence type="predicted"/>
<keyword evidence="1" id="KW-1133">Transmembrane helix</keyword>
<keyword evidence="1" id="KW-0812">Transmembrane</keyword>
<organism evidence="2 3">
    <name type="scientific">Pseudoalteromonas translucida (strain TAC 125)</name>
    <dbReference type="NCBI Taxonomy" id="326442"/>
    <lineage>
        <taxon>Bacteria</taxon>
        <taxon>Pseudomonadati</taxon>
        <taxon>Pseudomonadota</taxon>
        <taxon>Gammaproteobacteria</taxon>
        <taxon>Alteromonadales</taxon>
        <taxon>Pseudoalteromonadaceae</taxon>
        <taxon>Pseudoalteromonas</taxon>
    </lineage>
</organism>
<keyword evidence="1" id="KW-0472">Membrane</keyword>
<accession>Q3IGE3</accession>
<name>Q3IGE3_PSET1</name>
<evidence type="ECO:0000313" key="3">
    <source>
        <dbReference type="Proteomes" id="UP000006843"/>
    </source>
</evidence>
<gene>
    <name evidence="2" type="ordered locus">PSHAa1467</name>
</gene>
<dbReference type="EMBL" id="CR954246">
    <property type="protein sequence ID" value="CAI86542.1"/>
    <property type="molecule type" value="Genomic_DNA"/>
</dbReference>